<evidence type="ECO:0000313" key="2">
    <source>
        <dbReference type="Proteomes" id="UP001291623"/>
    </source>
</evidence>
<dbReference type="Proteomes" id="UP001291623">
    <property type="component" value="Unassembled WGS sequence"/>
</dbReference>
<dbReference type="EMBL" id="JAVYJV010000004">
    <property type="protein sequence ID" value="KAK4372955.1"/>
    <property type="molecule type" value="Genomic_DNA"/>
</dbReference>
<protein>
    <submittedName>
        <fullName evidence="1">Uncharacterized protein</fullName>
    </submittedName>
</protein>
<comment type="caution">
    <text evidence="1">The sequence shown here is derived from an EMBL/GenBank/DDBJ whole genome shotgun (WGS) entry which is preliminary data.</text>
</comment>
<proteinExistence type="predicted"/>
<dbReference type="PANTHER" id="PTHR46798">
    <property type="entry name" value="OS09G0511500 PROTEIN"/>
    <property type="match status" value="1"/>
</dbReference>
<organism evidence="1 2">
    <name type="scientific">Anisodus tanguticus</name>
    <dbReference type="NCBI Taxonomy" id="243964"/>
    <lineage>
        <taxon>Eukaryota</taxon>
        <taxon>Viridiplantae</taxon>
        <taxon>Streptophyta</taxon>
        <taxon>Embryophyta</taxon>
        <taxon>Tracheophyta</taxon>
        <taxon>Spermatophyta</taxon>
        <taxon>Magnoliopsida</taxon>
        <taxon>eudicotyledons</taxon>
        <taxon>Gunneridae</taxon>
        <taxon>Pentapetalae</taxon>
        <taxon>asterids</taxon>
        <taxon>lamiids</taxon>
        <taxon>Solanales</taxon>
        <taxon>Solanaceae</taxon>
        <taxon>Solanoideae</taxon>
        <taxon>Hyoscyameae</taxon>
        <taxon>Anisodus</taxon>
    </lineage>
</organism>
<dbReference type="AlphaFoldDB" id="A0AAE1VU72"/>
<sequence length="280" mass="31764">MRGVVLAFPNQDHSHTCSVRDRPPQLCIDRKAGRHNPQPMEWLRPGGPFGYGTGWSDDDNIAYRLDAQCDLGDLEFRINCIGSEFNKKGEMKCPNCRKIENGNWSLFIGPENEEQEEYEEQPSFSTLELLSIRVRLIERYNQAAAMRQAFGPSRMVVANGLPIHGSTRFSTTVMNDNVGNPTLMMPYFHQQQFPWHNSPPHPAAIASMMARRRQAAAAFSSVPVAPIPLSYQPLPPSPQQAHYPLMPSQELSLETDSTTSTSYEEHQVPAYHYHYGFRRN</sequence>
<gene>
    <name evidence="1" type="ORF">RND71_008339</name>
</gene>
<accession>A0AAE1VU72</accession>
<dbReference type="GO" id="GO:0004842">
    <property type="term" value="F:ubiquitin-protein transferase activity"/>
    <property type="evidence" value="ECO:0007669"/>
    <property type="project" value="InterPro"/>
</dbReference>
<reference evidence="1" key="1">
    <citation type="submission" date="2023-12" db="EMBL/GenBank/DDBJ databases">
        <title>Genome assembly of Anisodus tanguticus.</title>
        <authorList>
            <person name="Wang Y.-J."/>
        </authorList>
    </citation>
    <scope>NUCLEOTIDE SEQUENCE</scope>
    <source>
        <strain evidence="1">KB-2021</strain>
        <tissue evidence="1">Leaf</tissue>
    </source>
</reference>
<dbReference type="InterPro" id="IPR044274">
    <property type="entry name" value="RFI2"/>
</dbReference>
<dbReference type="PANTHER" id="PTHR46798:SF15">
    <property type="entry name" value="RING-TYPE DOMAIN-CONTAINING PROTEIN"/>
    <property type="match status" value="1"/>
</dbReference>
<evidence type="ECO:0000313" key="1">
    <source>
        <dbReference type="EMBL" id="KAK4372955.1"/>
    </source>
</evidence>
<keyword evidence="2" id="KW-1185">Reference proteome</keyword>
<name>A0AAE1VU72_9SOLA</name>